<keyword evidence="2" id="KW-1185">Reference proteome</keyword>
<reference evidence="1 2" key="1">
    <citation type="journal article" date="2009" name="Stand. Genomic Sci.">
        <title>Complete genome sequence of Rhodothermus marinus type strain (R-10).</title>
        <authorList>
            <person name="Nolan M."/>
            <person name="Tindall B.J."/>
            <person name="Pomrenke H."/>
            <person name="Lapidus A."/>
            <person name="Copeland A."/>
            <person name="Glavina Del Rio T."/>
            <person name="Lucas S."/>
            <person name="Chen F."/>
            <person name="Tice H."/>
            <person name="Cheng J.F."/>
            <person name="Saunders E."/>
            <person name="Han C."/>
            <person name="Bruce D."/>
            <person name="Goodwin L."/>
            <person name="Chain P."/>
            <person name="Pitluck S."/>
            <person name="Ovchinikova G."/>
            <person name="Pati A."/>
            <person name="Ivanova N."/>
            <person name="Mavromatis K."/>
            <person name="Chen A."/>
            <person name="Palaniappan K."/>
            <person name="Land M."/>
            <person name="Hauser L."/>
            <person name="Chang Y.J."/>
            <person name="Jeffries C.D."/>
            <person name="Brettin T."/>
            <person name="Goker M."/>
            <person name="Bristow J."/>
            <person name="Eisen J.A."/>
            <person name="Markowitz V."/>
            <person name="Hugenholtz P."/>
            <person name="Kyrpides N.C."/>
            <person name="Klenk H.P."/>
            <person name="Detter J.C."/>
        </authorList>
    </citation>
    <scope>NUCLEOTIDE SEQUENCE [LARGE SCALE GENOMIC DNA]</scope>
    <source>
        <strain evidence="2">ATCC 43812 / DSM 4252 / R-10</strain>
    </source>
</reference>
<sequence>MLGASLAAAQTPDTLHLEPRAAFVEARALDVDPTGRLYVADAARHVVVRLTPEGHVEEELGGPGSAPGRFDTPVAVDARAGLSFWVAEAGNRRLQRLTRQGMSLEIAALPDGVSPIAVRWLGRWLFVLDAAGGQLWRRGPDGSWQAVGGTGIDEPLQAPVALAVGPGDRLLVADAARRVVLAYDRRGTFERIWTPTLPGTPRTLAAQGDTLWVVLDRKLVRYLPDGRLETVGQLSFDVVGLVWEGRRGWLLSRQRLYRAQLSAPGRR</sequence>
<name>D0MIW8_RHOM4</name>
<dbReference type="Gene3D" id="2.120.10.30">
    <property type="entry name" value="TolB, C-terminal domain"/>
    <property type="match status" value="1"/>
</dbReference>
<dbReference type="STRING" id="518766.Rmar_1539"/>
<dbReference type="KEGG" id="rmr:Rmar_1539"/>
<dbReference type="InterPro" id="IPR011042">
    <property type="entry name" value="6-blade_b-propeller_TolB-like"/>
</dbReference>
<accession>D0MIW8</accession>
<evidence type="ECO:0000313" key="1">
    <source>
        <dbReference type="EMBL" id="ACY48426.1"/>
    </source>
</evidence>
<evidence type="ECO:0000313" key="2">
    <source>
        <dbReference type="Proteomes" id="UP000002221"/>
    </source>
</evidence>
<protein>
    <submittedName>
        <fullName evidence="1">NHL repeat containing protein</fullName>
    </submittedName>
</protein>
<proteinExistence type="predicted"/>
<dbReference type="AlphaFoldDB" id="D0MIW8"/>
<dbReference type="Proteomes" id="UP000002221">
    <property type="component" value="Chromosome"/>
</dbReference>
<organism evidence="1 2">
    <name type="scientific">Rhodothermus marinus (strain ATCC 43812 / DSM 4252 / R-10)</name>
    <name type="common">Rhodothermus obamensis</name>
    <dbReference type="NCBI Taxonomy" id="518766"/>
    <lineage>
        <taxon>Bacteria</taxon>
        <taxon>Pseudomonadati</taxon>
        <taxon>Rhodothermota</taxon>
        <taxon>Rhodothermia</taxon>
        <taxon>Rhodothermales</taxon>
        <taxon>Rhodothermaceae</taxon>
        <taxon>Rhodothermus</taxon>
    </lineage>
</organism>
<gene>
    <name evidence="1" type="ordered locus">Rmar_1539</name>
</gene>
<dbReference type="HOGENOM" id="CLU_959347_0_0_10"/>
<dbReference type="EMBL" id="CP001807">
    <property type="protein sequence ID" value="ACY48426.1"/>
    <property type="molecule type" value="Genomic_DNA"/>
</dbReference>
<dbReference type="SUPFAM" id="SSF101898">
    <property type="entry name" value="NHL repeat"/>
    <property type="match status" value="1"/>
</dbReference>
<dbReference type="eggNOG" id="COG3386">
    <property type="taxonomic scope" value="Bacteria"/>
</dbReference>